<dbReference type="Proteomes" id="UP001221898">
    <property type="component" value="Unassembled WGS sequence"/>
</dbReference>
<feature type="coiled-coil region" evidence="1">
    <location>
        <begin position="432"/>
        <end position="459"/>
    </location>
</feature>
<evidence type="ECO:0000256" key="2">
    <source>
        <dbReference type="SAM" id="MobiDB-lite"/>
    </source>
</evidence>
<dbReference type="Gene3D" id="1.20.58.2220">
    <property type="entry name" value="Formin, FH2 domain"/>
    <property type="match status" value="1"/>
</dbReference>
<feature type="domain" description="FH2" evidence="3">
    <location>
        <begin position="59"/>
        <end position="457"/>
    </location>
</feature>
<evidence type="ECO:0000259" key="3">
    <source>
        <dbReference type="PROSITE" id="PS51444"/>
    </source>
</evidence>
<feature type="region of interest" description="Disordered" evidence="2">
    <location>
        <begin position="862"/>
        <end position="898"/>
    </location>
</feature>
<name>A0AAD7RTQ2_9TELE</name>
<accession>A0AAD7RTQ2</accession>
<feature type="compositionally biased region" description="Basic and acidic residues" evidence="2">
    <location>
        <begin position="709"/>
        <end position="734"/>
    </location>
</feature>
<sequence length="898" mass="98552">MLITLSGAAKEPRAFHGAPVVSSLSPAVEVTSMDTPPAPPPLPPPPPPPPPPPASTPLSRLDSTRRSKLRNLNWEPIPKERMEGRRSVWSGAVTGGDDFTIDLRSLDELFGQKVVEPVEKVASFRRSLVRCGSPQDTGTDKVSLLDAKRSMNVGIFLRQFKSAPSEIVQDIRQGAGERYGAEKLSELCKLLPESEEEKRLRLFQGQRSRLGVPDLFMVLLVEVPSFRLRLDAMILQQEFDPAVTSLCVAARCLGEAARELLNCQELHSILHLVLRAGNYMNAGGYAGNAAGFRIASLLKLADTKANKPGMNLLHFVAMEAVKKDPSLLTFPNQLGHVGPASRQSEESVREDLSRLRVRVEALRASVQTEVEIQQQTLTFLESADVKLGEVESEVEALQKASQALVEFFCEDENSFKLEEACRIFFSFCHRFQRAVQENAERELQEQRRAERQKESAEKRRSIAACTGLEVRRGQDDLERTLEKSLSSTWQRRSQRHREARRTAHQLSTTLLNTDTSHSRLGNGTESIVPSLPVGIPPGQHEPSSDTTLRLHGLTTAEVPTNTTHDRQEHPTDTTPCSPELPSDTAHEAWGPAPNRPESAVAMVTDDLAADEPSADSARLLRLVSERVLREQGSLGAASPAEVDMRPESLAPEPVPLLAQDADPPGPGAERIYPRVGETLECHTLVRGLRSYESMSTPIPRAMPSHCSKWRKEREADEREGAKSPLGKDDARNGKDLARGLRRGLVQRATPSSQRFRALLSVPHPASAQPELKRASSVREKPRAAADLAGKPSHCLPERTKPEKNKALAIPGGFVRGSPLRVTKRLAPNPESHTPSSPHVVQNPSSTTAKTIRKAVITAAAIKTAKNCESSKPKSPGTRLPVPKVSRPASQPSSQPMWR</sequence>
<keyword evidence="5" id="KW-1185">Reference proteome</keyword>
<proteinExistence type="predicted"/>
<feature type="compositionally biased region" description="Polar residues" evidence="2">
    <location>
        <begin position="887"/>
        <end position="898"/>
    </location>
</feature>
<organism evidence="4 5">
    <name type="scientific">Aldrovandia affinis</name>
    <dbReference type="NCBI Taxonomy" id="143900"/>
    <lineage>
        <taxon>Eukaryota</taxon>
        <taxon>Metazoa</taxon>
        <taxon>Chordata</taxon>
        <taxon>Craniata</taxon>
        <taxon>Vertebrata</taxon>
        <taxon>Euteleostomi</taxon>
        <taxon>Actinopterygii</taxon>
        <taxon>Neopterygii</taxon>
        <taxon>Teleostei</taxon>
        <taxon>Notacanthiformes</taxon>
        <taxon>Halosauridae</taxon>
        <taxon>Aldrovandia</taxon>
    </lineage>
</organism>
<feature type="compositionally biased region" description="Polar residues" evidence="2">
    <location>
        <begin position="830"/>
        <end position="845"/>
    </location>
</feature>
<evidence type="ECO:0000313" key="4">
    <source>
        <dbReference type="EMBL" id="KAJ8390067.1"/>
    </source>
</evidence>
<dbReference type="Pfam" id="PF02181">
    <property type="entry name" value="FH2"/>
    <property type="match status" value="1"/>
</dbReference>
<dbReference type="InterPro" id="IPR015425">
    <property type="entry name" value="FH2_Formin"/>
</dbReference>
<keyword evidence="1" id="KW-0175">Coiled coil</keyword>
<dbReference type="PROSITE" id="PS51444">
    <property type="entry name" value="FH2"/>
    <property type="match status" value="1"/>
</dbReference>
<dbReference type="InterPro" id="IPR042201">
    <property type="entry name" value="FH2_Formin_sf"/>
</dbReference>
<feature type="compositionally biased region" description="Basic and acidic residues" evidence="2">
    <location>
        <begin position="770"/>
        <end position="783"/>
    </location>
</feature>
<comment type="caution">
    <text evidence="4">The sequence shown here is derived from an EMBL/GenBank/DDBJ whole genome shotgun (WGS) entry which is preliminary data.</text>
</comment>
<dbReference type="SUPFAM" id="SSF101447">
    <property type="entry name" value="Formin homology 2 domain (FH2 domain)"/>
    <property type="match status" value="1"/>
</dbReference>
<feature type="region of interest" description="Disordered" evidence="2">
    <location>
        <begin position="695"/>
        <end position="734"/>
    </location>
</feature>
<dbReference type="PANTHER" id="PTHR46345">
    <property type="entry name" value="INVERTED FORMIN-2"/>
    <property type="match status" value="1"/>
</dbReference>
<feature type="compositionally biased region" description="Pro residues" evidence="2">
    <location>
        <begin position="36"/>
        <end position="55"/>
    </location>
</feature>
<dbReference type="AlphaFoldDB" id="A0AAD7RTQ2"/>
<dbReference type="SMART" id="SM00498">
    <property type="entry name" value="FH2"/>
    <property type="match status" value="1"/>
</dbReference>
<feature type="region of interest" description="Disordered" evidence="2">
    <location>
        <begin position="558"/>
        <end position="588"/>
    </location>
</feature>
<evidence type="ECO:0000313" key="5">
    <source>
        <dbReference type="Proteomes" id="UP001221898"/>
    </source>
</evidence>
<evidence type="ECO:0000256" key="1">
    <source>
        <dbReference type="SAM" id="Coils"/>
    </source>
</evidence>
<dbReference type="EMBL" id="JAINUG010000174">
    <property type="protein sequence ID" value="KAJ8390067.1"/>
    <property type="molecule type" value="Genomic_DNA"/>
</dbReference>
<feature type="region of interest" description="Disordered" evidence="2">
    <location>
        <begin position="1"/>
        <end position="70"/>
    </location>
</feature>
<dbReference type="PANTHER" id="PTHR46345:SF10">
    <property type="entry name" value="FORMIN-J"/>
    <property type="match status" value="1"/>
</dbReference>
<feature type="region of interest" description="Disordered" evidence="2">
    <location>
        <begin position="824"/>
        <end position="847"/>
    </location>
</feature>
<feature type="region of interest" description="Disordered" evidence="2">
    <location>
        <begin position="760"/>
        <end position="798"/>
    </location>
</feature>
<protein>
    <recommendedName>
        <fullName evidence="3">FH2 domain-containing protein</fullName>
    </recommendedName>
</protein>
<reference evidence="4" key="1">
    <citation type="journal article" date="2023" name="Science">
        <title>Genome structures resolve the early diversification of teleost fishes.</title>
        <authorList>
            <person name="Parey E."/>
            <person name="Louis A."/>
            <person name="Montfort J."/>
            <person name="Bouchez O."/>
            <person name="Roques C."/>
            <person name="Iampietro C."/>
            <person name="Lluch J."/>
            <person name="Castinel A."/>
            <person name="Donnadieu C."/>
            <person name="Desvignes T."/>
            <person name="Floi Bucao C."/>
            <person name="Jouanno E."/>
            <person name="Wen M."/>
            <person name="Mejri S."/>
            <person name="Dirks R."/>
            <person name="Jansen H."/>
            <person name="Henkel C."/>
            <person name="Chen W.J."/>
            <person name="Zahm M."/>
            <person name="Cabau C."/>
            <person name="Klopp C."/>
            <person name="Thompson A.W."/>
            <person name="Robinson-Rechavi M."/>
            <person name="Braasch I."/>
            <person name="Lecointre G."/>
            <person name="Bobe J."/>
            <person name="Postlethwait J.H."/>
            <person name="Berthelot C."/>
            <person name="Roest Crollius H."/>
            <person name="Guiguen Y."/>
        </authorList>
    </citation>
    <scope>NUCLEOTIDE SEQUENCE</scope>
    <source>
        <strain evidence="4">NC1722</strain>
    </source>
</reference>
<gene>
    <name evidence="4" type="ORF">AAFF_G00110810</name>
</gene>